<evidence type="ECO:0000313" key="2">
    <source>
        <dbReference type="EMBL" id="GEN82427.1"/>
    </source>
</evidence>
<organism evidence="2 3">
    <name type="scientific">Sporosarcina luteola</name>
    <dbReference type="NCBI Taxonomy" id="582850"/>
    <lineage>
        <taxon>Bacteria</taxon>
        <taxon>Bacillati</taxon>
        <taxon>Bacillota</taxon>
        <taxon>Bacilli</taxon>
        <taxon>Bacillales</taxon>
        <taxon>Caryophanaceae</taxon>
        <taxon>Sporosarcina</taxon>
    </lineage>
</organism>
<sequence length="306" mass="35454">MSIKLIYDKSTIRAIKYMLNQNFMIIQLTSEAKIMEVNELFLEKFHYTIDDLKMGDYLDYVNGEKAEWQKVWDELWQGKQWNGESCLVTKYGELKWLESTFIPVYNNGNVHQVMTLHVDKTDQKNAEKWKQLAFRHELTNLPNRRKLLTSMDELICRAEQDGTKFAVLFMDINQFKVVNDSYGHTIGDLLLIEIGKRVSKLPSLDERLFHMSGDEFIILLEDSAKLDSVIGSIFAQIEKGFELEGHYIEVNISIGVSIYPDDSVNARRLMELADEAMYEAKTKAGNAYEYSRESSLVVMMNKGNLK</sequence>
<dbReference type="CDD" id="cd00130">
    <property type="entry name" value="PAS"/>
    <property type="match status" value="1"/>
</dbReference>
<dbReference type="Pfam" id="PF00990">
    <property type="entry name" value="GGDEF"/>
    <property type="match status" value="1"/>
</dbReference>
<dbReference type="OrthoDB" id="69083at2"/>
<dbReference type="SUPFAM" id="SSF55073">
    <property type="entry name" value="Nucleotide cyclase"/>
    <property type="match status" value="1"/>
</dbReference>
<dbReference type="CDD" id="cd01949">
    <property type="entry name" value="GGDEF"/>
    <property type="match status" value="1"/>
</dbReference>
<dbReference type="InterPro" id="IPR052155">
    <property type="entry name" value="Biofilm_reg_signaling"/>
</dbReference>
<dbReference type="AlphaFoldDB" id="A0A511Z4Q1"/>
<gene>
    <name evidence="2" type="ORF">SLU01_07390</name>
</gene>
<dbReference type="InterPro" id="IPR035965">
    <property type="entry name" value="PAS-like_dom_sf"/>
</dbReference>
<dbReference type="Gene3D" id="3.30.450.20">
    <property type="entry name" value="PAS domain"/>
    <property type="match status" value="1"/>
</dbReference>
<reference evidence="2 3" key="1">
    <citation type="submission" date="2019-07" db="EMBL/GenBank/DDBJ databases">
        <title>Whole genome shotgun sequence of Sporosarcina luteola NBRC 105378.</title>
        <authorList>
            <person name="Hosoyama A."/>
            <person name="Uohara A."/>
            <person name="Ohji S."/>
            <person name="Ichikawa N."/>
        </authorList>
    </citation>
    <scope>NUCLEOTIDE SEQUENCE [LARGE SCALE GENOMIC DNA]</scope>
    <source>
        <strain evidence="2 3">NBRC 105378</strain>
    </source>
</reference>
<dbReference type="Proteomes" id="UP000321901">
    <property type="component" value="Unassembled WGS sequence"/>
</dbReference>
<dbReference type="SMART" id="SM00267">
    <property type="entry name" value="GGDEF"/>
    <property type="match status" value="1"/>
</dbReference>
<dbReference type="InterPro" id="IPR000160">
    <property type="entry name" value="GGDEF_dom"/>
</dbReference>
<dbReference type="EMBL" id="BJYL01000008">
    <property type="protein sequence ID" value="GEN82427.1"/>
    <property type="molecule type" value="Genomic_DNA"/>
</dbReference>
<dbReference type="Pfam" id="PF08447">
    <property type="entry name" value="PAS_3"/>
    <property type="match status" value="1"/>
</dbReference>
<evidence type="ECO:0000313" key="3">
    <source>
        <dbReference type="Proteomes" id="UP000321901"/>
    </source>
</evidence>
<dbReference type="Gene3D" id="3.30.70.270">
    <property type="match status" value="1"/>
</dbReference>
<dbReference type="PROSITE" id="PS50887">
    <property type="entry name" value="GGDEF"/>
    <property type="match status" value="1"/>
</dbReference>
<evidence type="ECO:0000259" key="1">
    <source>
        <dbReference type="PROSITE" id="PS50887"/>
    </source>
</evidence>
<feature type="domain" description="GGDEF" evidence="1">
    <location>
        <begin position="163"/>
        <end position="293"/>
    </location>
</feature>
<dbReference type="NCBIfam" id="TIGR00254">
    <property type="entry name" value="GGDEF"/>
    <property type="match status" value="1"/>
</dbReference>
<keyword evidence="3" id="KW-1185">Reference proteome</keyword>
<dbReference type="InterPro" id="IPR043128">
    <property type="entry name" value="Rev_trsase/Diguanyl_cyclase"/>
</dbReference>
<accession>A0A511Z4Q1</accession>
<protein>
    <recommendedName>
        <fullName evidence="1">GGDEF domain-containing protein</fullName>
    </recommendedName>
</protein>
<dbReference type="InterPro" id="IPR000014">
    <property type="entry name" value="PAS"/>
</dbReference>
<dbReference type="NCBIfam" id="TIGR00229">
    <property type="entry name" value="sensory_box"/>
    <property type="match status" value="1"/>
</dbReference>
<proteinExistence type="predicted"/>
<dbReference type="SUPFAM" id="SSF55785">
    <property type="entry name" value="PYP-like sensor domain (PAS domain)"/>
    <property type="match status" value="1"/>
</dbReference>
<dbReference type="PANTHER" id="PTHR44757">
    <property type="entry name" value="DIGUANYLATE CYCLASE DGCP"/>
    <property type="match status" value="1"/>
</dbReference>
<dbReference type="InterPro" id="IPR013655">
    <property type="entry name" value="PAS_fold_3"/>
</dbReference>
<dbReference type="PANTHER" id="PTHR44757:SF2">
    <property type="entry name" value="BIOFILM ARCHITECTURE MAINTENANCE PROTEIN MBAA"/>
    <property type="match status" value="1"/>
</dbReference>
<name>A0A511Z4Q1_9BACL</name>
<comment type="caution">
    <text evidence="2">The sequence shown here is derived from an EMBL/GenBank/DDBJ whole genome shotgun (WGS) entry which is preliminary data.</text>
</comment>
<dbReference type="InterPro" id="IPR029787">
    <property type="entry name" value="Nucleotide_cyclase"/>
</dbReference>